<organism evidence="1 2">
    <name type="scientific">Gymnopilus dilepis</name>
    <dbReference type="NCBI Taxonomy" id="231916"/>
    <lineage>
        <taxon>Eukaryota</taxon>
        <taxon>Fungi</taxon>
        <taxon>Dikarya</taxon>
        <taxon>Basidiomycota</taxon>
        <taxon>Agaricomycotina</taxon>
        <taxon>Agaricomycetes</taxon>
        <taxon>Agaricomycetidae</taxon>
        <taxon>Agaricales</taxon>
        <taxon>Agaricineae</taxon>
        <taxon>Hymenogastraceae</taxon>
        <taxon>Gymnopilus</taxon>
    </lineage>
</organism>
<dbReference type="EMBL" id="NHYE01001420">
    <property type="protein sequence ID" value="PPQ95659.1"/>
    <property type="molecule type" value="Genomic_DNA"/>
</dbReference>
<gene>
    <name evidence="1" type="ORF">CVT26_008688</name>
</gene>
<sequence length="220" mass="24418">MANFLSGEINSVLDSGILEALEDLGRRLRQHGGVLGGGRIKLEREARHTNGKLPQGCKLYTGNVPYVIQPLRLSFLCTSPHTVAEELNSAVHTISRSRFLYDFAFELPGRPLEDLSAKKDDNLDGSRRAIACFCPSRFSMRKTFLHYCESHSFAVFPESTCLHDPRLRALNGLQQIANTTAARNPDVDSFPRHASHSMRLIEATPAAKLLTPSADKQFPT</sequence>
<keyword evidence="2" id="KW-1185">Reference proteome</keyword>
<proteinExistence type="predicted"/>
<reference evidence="1 2" key="1">
    <citation type="journal article" date="2018" name="Evol. Lett.">
        <title>Horizontal gene cluster transfer increased hallucinogenic mushroom diversity.</title>
        <authorList>
            <person name="Reynolds H.T."/>
            <person name="Vijayakumar V."/>
            <person name="Gluck-Thaler E."/>
            <person name="Korotkin H.B."/>
            <person name="Matheny P.B."/>
            <person name="Slot J.C."/>
        </authorList>
    </citation>
    <scope>NUCLEOTIDE SEQUENCE [LARGE SCALE GENOMIC DNA]</scope>
    <source>
        <strain evidence="1 2">SRW20</strain>
    </source>
</reference>
<protein>
    <submittedName>
        <fullName evidence="1">Uncharacterized protein</fullName>
    </submittedName>
</protein>
<name>A0A409XY22_9AGAR</name>
<evidence type="ECO:0000313" key="1">
    <source>
        <dbReference type="EMBL" id="PPQ95659.1"/>
    </source>
</evidence>
<dbReference type="AlphaFoldDB" id="A0A409XY22"/>
<accession>A0A409XY22</accession>
<dbReference type="InParanoid" id="A0A409XY22"/>
<evidence type="ECO:0000313" key="2">
    <source>
        <dbReference type="Proteomes" id="UP000284706"/>
    </source>
</evidence>
<dbReference type="Proteomes" id="UP000284706">
    <property type="component" value="Unassembled WGS sequence"/>
</dbReference>
<comment type="caution">
    <text evidence="1">The sequence shown here is derived from an EMBL/GenBank/DDBJ whole genome shotgun (WGS) entry which is preliminary data.</text>
</comment>